<keyword evidence="1" id="KW-0732">Signal</keyword>
<feature type="chain" id="PRO_5012767486" evidence="1">
    <location>
        <begin position="19"/>
        <end position="217"/>
    </location>
</feature>
<feature type="signal peptide" evidence="1">
    <location>
        <begin position="1"/>
        <end position="18"/>
    </location>
</feature>
<dbReference type="AlphaFoldDB" id="A0A2C5X0M9"/>
<evidence type="ECO:0000313" key="3">
    <source>
        <dbReference type="Proteomes" id="UP000222788"/>
    </source>
</evidence>
<gene>
    <name evidence="2" type="ORF">CFIMG_008664RA00001</name>
</gene>
<protein>
    <submittedName>
        <fullName evidence="2">Uncharacterized protein</fullName>
    </submittedName>
</protein>
<reference evidence="2 3" key="1">
    <citation type="journal article" date="2013" name="Fungal Biol.">
        <title>Analysis of microsatellite markers in the genome of the plant pathogen Ceratocystis fimbriata.</title>
        <authorList>
            <person name="Simpson M.C."/>
            <person name="Wilken P.M."/>
            <person name="Coetzee M.P."/>
            <person name="Wingfield M.J."/>
            <person name="Wingfield B.D."/>
        </authorList>
    </citation>
    <scope>NUCLEOTIDE SEQUENCE [LARGE SCALE GENOMIC DNA]</scope>
    <source>
        <strain evidence="2 3">CBS 114723</strain>
    </source>
</reference>
<reference evidence="2 3" key="2">
    <citation type="journal article" date="2013" name="IMA Fungus">
        <title>IMA Genome-F 1: Ceratocystis fimbriata: Draft nuclear genome sequence for the plant pathogen, Ceratocystis fimbriata.</title>
        <authorList>
            <person name="Wilken P.M."/>
            <person name="Steenkamp E.T."/>
            <person name="Wingfield M.J."/>
            <person name="de Beer Z.W."/>
            <person name="Wingfield B.D."/>
        </authorList>
    </citation>
    <scope>NUCLEOTIDE SEQUENCE [LARGE SCALE GENOMIC DNA]</scope>
    <source>
        <strain evidence="2 3">CBS 114723</strain>
    </source>
</reference>
<organism evidence="2 3">
    <name type="scientific">Ceratocystis fimbriata CBS 114723</name>
    <dbReference type="NCBI Taxonomy" id="1035309"/>
    <lineage>
        <taxon>Eukaryota</taxon>
        <taxon>Fungi</taxon>
        <taxon>Dikarya</taxon>
        <taxon>Ascomycota</taxon>
        <taxon>Pezizomycotina</taxon>
        <taxon>Sordariomycetes</taxon>
        <taxon>Hypocreomycetidae</taxon>
        <taxon>Microascales</taxon>
        <taxon>Ceratocystidaceae</taxon>
        <taxon>Ceratocystis</taxon>
    </lineage>
</organism>
<dbReference type="EMBL" id="APWK03000091">
    <property type="protein sequence ID" value="PHH51542.1"/>
    <property type="molecule type" value="Genomic_DNA"/>
</dbReference>
<proteinExistence type="predicted"/>
<keyword evidence="3" id="KW-1185">Reference proteome</keyword>
<sequence>MRFFSILSLSFLLVGANAGVLEDEGYTFENLGDGICTVTSKQGSDRGELPDKFKVNKADKTITIQHLNIVGDKTPNHLPSSTIMAAVCREFGLEPDNLNKVVMSVYKDFRLQNALDTYRSIHYDMKKDEKIFATIIRPGMGSDMDTNTDRDVWLDLYEFMPLQMVRSMLTINSVVGKISIDEGDKTCLMSYFIEPNEENDESVIHNFDEYGEKYGDS</sequence>
<dbReference type="Proteomes" id="UP000222788">
    <property type="component" value="Unassembled WGS sequence"/>
</dbReference>
<name>A0A2C5X0M9_9PEZI</name>
<evidence type="ECO:0000313" key="2">
    <source>
        <dbReference type="EMBL" id="PHH51542.1"/>
    </source>
</evidence>
<evidence type="ECO:0000256" key="1">
    <source>
        <dbReference type="SAM" id="SignalP"/>
    </source>
</evidence>
<accession>A0A2C5X0M9</accession>
<comment type="caution">
    <text evidence="2">The sequence shown here is derived from an EMBL/GenBank/DDBJ whole genome shotgun (WGS) entry which is preliminary data.</text>
</comment>